<dbReference type="PANTHER" id="PTHR44688">
    <property type="entry name" value="DNA-BINDING TRANSCRIPTIONAL ACTIVATOR DEVR_DOSR"/>
    <property type="match status" value="1"/>
</dbReference>
<keyword evidence="3" id="KW-0804">Transcription</keyword>
<accession>A0ABW4FV64</accession>
<dbReference type="Gene3D" id="1.10.10.10">
    <property type="entry name" value="Winged helix-like DNA-binding domain superfamily/Winged helix DNA-binding domain"/>
    <property type="match status" value="1"/>
</dbReference>
<dbReference type="Proteomes" id="UP001597145">
    <property type="component" value="Unassembled WGS sequence"/>
</dbReference>
<dbReference type="InterPro" id="IPR016032">
    <property type="entry name" value="Sig_transdc_resp-reg_C-effctor"/>
</dbReference>
<keyword evidence="7" id="KW-1185">Reference proteome</keyword>
<dbReference type="PRINTS" id="PR00038">
    <property type="entry name" value="HTHLUXR"/>
</dbReference>
<evidence type="ECO:0000256" key="2">
    <source>
        <dbReference type="ARBA" id="ARBA00023125"/>
    </source>
</evidence>
<dbReference type="SUPFAM" id="SSF52540">
    <property type="entry name" value="P-loop containing nucleoside triphosphate hydrolases"/>
    <property type="match status" value="1"/>
</dbReference>
<dbReference type="Gene3D" id="1.25.40.10">
    <property type="entry name" value="Tetratricopeptide repeat domain"/>
    <property type="match status" value="1"/>
</dbReference>
<feature type="domain" description="HTH luxR-type" evidence="5">
    <location>
        <begin position="852"/>
        <end position="917"/>
    </location>
</feature>
<evidence type="ECO:0000259" key="5">
    <source>
        <dbReference type="PROSITE" id="PS50043"/>
    </source>
</evidence>
<dbReference type="SMART" id="SM00421">
    <property type="entry name" value="HTH_LUXR"/>
    <property type="match status" value="1"/>
</dbReference>
<dbReference type="Pfam" id="PF00196">
    <property type="entry name" value="GerE"/>
    <property type="match status" value="1"/>
</dbReference>
<protein>
    <submittedName>
        <fullName evidence="6">LuxR C-terminal-related transcriptional regulator</fullName>
    </submittedName>
</protein>
<evidence type="ECO:0000313" key="6">
    <source>
        <dbReference type="EMBL" id="MFD1533531.1"/>
    </source>
</evidence>
<name>A0ABW4FV64_9PSEU</name>
<organism evidence="6 7">
    <name type="scientific">Pseudonocardia aurantiaca</name>
    <dbReference type="NCBI Taxonomy" id="75290"/>
    <lineage>
        <taxon>Bacteria</taxon>
        <taxon>Bacillati</taxon>
        <taxon>Actinomycetota</taxon>
        <taxon>Actinomycetes</taxon>
        <taxon>Pseudonocardiales</taxon>
        <taxon>Pseudonocardiaceae</taxon>
        <taxon>Pseudonocardia</taxon>
    </lineage>
</organism>
<dbReference type="InterPro" id="IPR036388">
    <property type="entry name" value="WH-like_DNA-bd_sf"/>
</dbReference>
<gene>
    <name evidence="6" type="ORF">ACFSCY_29310</name>
</gene>
<dbReference type="SUPFAM" id="SSF46894">
    <property type="entry name" value="C-terminal effector domain of the bipartite response regulators"/>
    <property type="match status" value="1"/>
</dbReference>
<keyword evidence="1" id="KW-0805">Transcription regulation</keyword>
<dbReference type="CDD" id="cd06170">
    <property type="entry name" value="LuxR_C_like"/>
    <property type="match status" value="1"/>
</dbReference>
<comment type="caution">
    <text evidence="6">The sequence shown here is derived from an EMBL/GenBank/DDBJ whole genome shotgun (WGS) entry which is preliminary data.</text>
</comment>
<dbReference type="PROSITE" id="PS50043">
    <property type="entry name" value="HTH_LUXR_2"/>
    <property type="match status" value="1"/>
</dbReference>
<dbReference type="InterPro" id="IPR011990">
    <property type="entry name" value="TPR-like_helical_dom_sf"/>
</dbReference>
<dbReference type="Pfam" id="PF13191">
    <property type="entry name" value="AAA_16"/>
    <property type="match status" value="1"/>
</dbReference>
<dbReference type="EMBL" id="JBHUCP010000025">
    <property type="protein sequence ID" value="MFD1533531.1"/>
    <property type="molecule type" value="Genomic_DNA"/>
</dbReference>
<proteinExistence type="predicted"/>
<feature type="region of interest" description="Disordered" evidence="4">
    <location>
        <begin position="920"/>
        <end position="943"/>
    </location>
</feature>
<evidence type="ECO:0000256" key="1">
    <source>
        <dbReference type="ARBA" id="ARBA00023015"/>
    </source>
</evidence>
<evidence type="ECO:0000313" key="7">
    <source>
        <dbReference type="Proteomes" id="UP001597145"/>
    </source>
</evidence>
<sequence>MRLVDRHAEKLALQAVLDSVRAGMSDTLVLRGEPGIGKTALLDYAVECAADLQIVRMVAVESERALGFAAVHQLLVPLLPAVNRLPEPQERALRVAFGLVSGPPADPFLVGLAVLTLLSETARTRPVLCVIDDAQWLDAESADSLSFVARRLLADRIGMLFAIRETAEPEPRLQGLPDLRIAGLPEQDAYELLAIAVNRPFDADVGQRIVAETGGNPLAIIEGAGDLTTEQLRGQAPLPEPVPVGHRLEVLFARRVRELPADTQTLLLLAAADHPGPGDRLWRAAAALGILESAAVPAEVTGIVVFWPEVRFAHPLVRSAVYHAAAPCQRRETHRALAAACDPQLDAVSRAWHLAAATAGPDEGVAAQLEVAADQARSRGGYAAAAALLERTALLTPDDERRAERRLSAAQAHLLAGAVNRAEALLAEAATGLHDPLSTAQATLLKGRIGFHCGQVADAASALVCAARRLRPPDPRAARDALLSALEAAVFAGWAPSAPLLHEIARTARNLPPTGDPPDSAANLLLQGCTARVTGGYAAAVPALRRTVQAFLADEVDPDVALQRLELAAVSAADLLDDASAERLTTQWIDRARESGALARLAGALAFRSAFVDGPCGRLAAARTAESEAHDLAKVTGNPGIVPPTGAHTLLTLVLSGREAEARATAAAVAREAPGRGAAGEMAMAASFLGVLEISLGNYGSALECLDPAYTDDTPLVGTQALPDLVEAAVRAGRRDLAERALRRLEDRATATGTPLALGLLARSRALLATPAAARQEYEDALSLLGGTRAAPQLARAHLLYGEWLRRQRQRREARDQLRAALDMFDGMGLLCFAERARVELRATGERARKRAVETPEELTPQEAQIAALVSRGEANRAIAAQLFVSPSTVEYHLRKVFRKLGVTSRTQLAHRVIHERFGAPQSDPRLRASTGRRTPMTGIETR</sequence>
<dbReference type="InterPro" id="IPR027417">
    <property type="entry name" value="P-loop_NTPase"/>
</dbReference>
<dbReference type="SUPFAM" id="SSF48452">
    <property type="entry name" value="TPR-like"/>
    <property type="match status" value="1"/>
</dbReference>
<dbReference type="InterPro" id="IPR041664">
    <property type="entry name" value="AAA_16"/>
</dbReference>
<dbReference type="PANTHER" id="PTHR44688:SF16">
    <property type="entry name" value="DNA-BINDING TRANSCRIPTIONAL ACTIVATOR DEVR_DOSR"/>
    <property type="match status" value="1"/>
</dbReference>
<evidence type="ECO:0000256" key="3">
    <source>
        <dbReference type="ARBA" id="ARBA00023163"/>
    </source>
</evidence>
<evidence type="ECO:0000256" key="4">
    <source>
        <dbReference type="SAM" id="MobiDB-lite"/>
    </source>
</evidence>
<dbReference type="RefSeq" id="WP_343985510.1">
    <property type="nucleotide sequence ID" value="NZ_BAAAJG010000026.1"/>
</dbReference>
<keyword evidence="2" id="KW-0238">DNA-binding</keyword>
<reference evidence="7" key="1">
    <citation type="journal article" date="2019" name="Int. J. Syst. Evol. Microbiol.">
        <title>The Global Catalogue of Microorganisms (GCM) 10K type strain sequencing project: providing services to taxonomists for standard genome sequencing and annotation.</title>
        <authorList>
            <consortium name="The Broad Institute Genomics Platform"/>
            <consortium name="The Broad Institute Genome Sequencing Center for Infectious Disease"/>
            <person name="Wu L."/>
            <person name="Ma J."/>
        </authorList>
    </citation>
    <scope>NUCLEOTIDE SEQUENCE [LARGE SCALE GENOMIC DNA]</scope>
    <source>
        <strain evidence="7">JCM 12165</strain>
    </source>
</reference>
<dbReference type="InterPro" id="IPR000792">
    <property type="entry name" value="Tscrpt_reg_LuxR_C"/>
</dbReference>